<name>B9TCM4_RICCO</name>
<feature type="region of interest" description="Disordered" evidence="1">
    <location>
        <begin position="33"/>
        <end position="59"/>
    </location>
</feature>
<reference evidence="4" key="2">
    <citation type="journal article" date="2010" name="Nat. Biotechnol.">
        <title>Draft genome sequence of the oilseed species Ricinus communis.</title>
        <authorList>
            <person name="Chan A.P."/>
            <person name="Crabtree J."/>
            <person name="Zhao Q."/>
            <person name="Lorenzi H."/>
            <person name="Orvis J."/>
            <person name="Puiu D."/>
            <person name="Melake-Berhan A."/>
            <person name="Jones K.M."/>
            <person name="Redman J."/>
            <person name="Chen G."/>
            <person name="Cahoon E.B."/>
            <person name="Gedil M."/>
            <person name="Stanke M."/>
            <person name="Haas B.J."/>
            <person name="Wortman J.R."/>
            <person name="Fraser-Liggett C.M."/>
            <person name="Ravel J."/>
            <person name="Rabinowicz P.D."/>
        </authorList>
    </citation>
    <scope>NUCLEOTIDE SEQUENCE [LARGE SCALE GENOMIC DNA]</scope>
    <source>
        <strain evidence="4">cv. Hale</strain>
    </source>
</reference>
<evidence type="ECO:0000313" key="4">
    <source>
        <dbReference type="Proteomes" id="UP000008311"/>
    </source>
</evidence>
<proteinExistence type="predicted"/>
<reference evidence="3" key="1">
    <citation type="submission" date="2008-10" db="EMBL/GenBank/DDBJ databases">
        <authorList>
            <person name="Chan A."/>
            <person name="Puiu D."/>
            <person name="Melake A."/>
            <person name="Orvis J."/>
            <person name="Zhao Q."/>
            <person name="Wortman J."/>
            <person name="Utterback T."/>
            <person name="Rosovitz M.J."/>
            <person name="Inman J.M."/>
            <person name="Amedeo P."/>
            <person name="Schobel S."/>
            <person name="Galinsky K."/>
            <person name="Fraser C."/>
            <person name="Ravel J."/>
            <person name="Rabinowicz P."/>
        </authorList>
    </citation>
    <scope>NUCLEOTIDE SEQUENCE [LARGE SCALE GENOMIC DNA]</scope>
</reference>
<accession>B9TCM4</accession>
<dbReference type="AlphaFoldDB" id="B9TCM4"/>
<dbReference type="InParanoid" id="B9TCM4"/>
<dbReference type="Proteomes" id="UP000008311">
    <property type="component" value="Unassembled WGS sequence"/>
</dbReference>
<sequence length="59" mass="6663">MNLLCPFWEADDIRRRSPSAEVPVPLNLPAHNLASESREPSPIPMSLLEVPASTPRRNW</sequence>
<evidence type="ECO:0000313" key="3">
    <source>
        <dbReference type="EMBL" id="EEF26389.1"/>
    </source>
</evidence>
<evidence type="ECO:0000313" key="2">
    <source>
        <dbReference type="EMBL" id="EEF22981.1"/>
    </source>
</evidence>
<dbReference type="EMBL" id="EQ988740">
    <property type="protein sequence ID" value="EEF22981.1"/>
    <property type="molecule type" value="Genomic_DNA"/>
</dbReference>
<evidence type="ECO:0000256" key="1">
    <source>
        <dbReference type="SAM" id="MobiDB-lite"/>
    </source>
</evidence>
<protein>
    <submittedName>
        <fullName evidence="3">Uncharacterized protein</fullName>
    </submittedName>
</protein>
<keyword evidence="4" id="KW-1185">Reference proteome</keyword>
<gene>
    <name evidence="2" type="ORF">RCOM_1984380</name>
    <name evidence="3" type="ORF">RCOM_2116730</name>
</gene>
<organism evidence="4">
    <name type="scientific">Ricinus communis</name>
    <name type="common">Castor bean</name>
    <dbReference type="NCBI Taxonomy" id="3988"/>
    <lineage>
        <taxon>Eukaryota</taxon>
        <taxon>Viridiplantae</taxon>
        <taxon>Streptophyta</taxon>
        <taxon>Embryophyta</taxon>
        <taxon>Tracheophyta</taxon>
        <taxon>Spermatophyta</taxon>
        <taxon>Magnoliopsida</taxon>
        <taxon>eudicotyledons</taxon>
        <taxon>Gunneridae</taxon>
        <taxon>Pentapetalae</taxon>
        <taxon>rosids</taxon>
        <taxon>fabids</taxon>
        <taxon>Malpighiales</taxon>
        <taxon>Euphorbiaceae</taxon>
        <taxon>Acalyphoideae</taxon>
        <taxon>Acalypheae</taxon>
        <taxon>Ricinus</taxon>
    </lineage>
</organism>
<dbReference type="EMBL" id="EQ977418">
    <property type="protein sequence ID" value="EEF26389.1"/>
    <property type="molecule type" value="Genomic_DNA"/>
</dbReference>